<feature type="compositionally biased region" description="Basic residues" evidence="1">
    <location>
        <begin position="9"/>
        <end position="18"/>
    </location>
</feature>
<feature type="region of interest" description="Disordered" evidence="1">
    <location>
        <begin position="213"/>
        <end position="255"/>
    </location>
</feature>
<dbReference type="GeneID" id="68115373"/>
<evidence type="ECO:0000256" key="1">
    <source>
        <dbReference type="SAM" id="MobiDB-lite"/>
    </source>
</evidence>
<name>A0A6A5BG40_NAEFO</name>
<dbReference type="Proteomes" id="UP000444721">
    <property type="component" value="Unassembled WGS sequence"/>
</dbReference>
<evidence type="ECO:0000313" key="2">
    <source>
        <dbReference type="EMBL" id="KAF0973451.1"/>
    </source>
</evidence>
<feature type="region of interest" description="Disordered" evidence="1">
    <location>
        <begin position="72"/>
        <end position="101"/>
    </location>
</feature>
<dbReference type="OrthoDB" id="10617760at2759"/>
<feature type="region of interest" description="Disordered" evidence="1">
    <location>
        <begin position="518"/>
        <end position="563"/>
    </location>
</feature>
<dbReference type="VEuPathDB" id="AmoebaDB:NF0003880"/>
<dbReference type="AlphaFoldDB" id="A0A6A5BG40"/>
<dbReference type="EMBL" id="VFQX01000060">
    <property type="protein sequence ID" value="KAF0973451.1"/>
    <property type="molecule type" value="Genomic_DNA"/>
</dbReference>
<keyword evidence="3" id="KW-1185">Reference proteome</keyword>
<sequence length="596" mass="67641">MLASSTSKNRYRTHKRPTRTSDHLSIGVEGVAFGSIKMKQNRKIKPSTLSTTNAQLHSISSQDFFQRNENLESVQSSRTFREENSRKEEEPHSTESSLQLHVDDQSSIVNLNSCDLDVSRISSHVKEDSFSSPFLNLDFEDSIMYSTRTILPPPSPRSSSQQLIPNTAEPSMMNGIIDSMTTTTNHASNPSIHFPTSSTITVCSKNLLQQEYSSSNPATISKERTTPQKKGHSLKKKTSKPPITPPPQQLSKLESSFHANSSPLKKLELYCNNEKYIYNDFDFVLASEEYISSENEKTCPIPKWNKITQNIPLTFIDDLHSEYILQPLERTQHSLNEDEHGSPLKSRNSNTDSKSFFLTDHCMNEQDHEDTFEYKESEQEDVFPSTNHVLLTKDGVQVYDHSFASNSSPLPPLERSAFAMLPIRPHTSMSFFTSNSRTCKTTCSSPHSRSRDMSSRSMLSKESLLKEDHERRWSPSSPPPPYLTSNNNKMDEWNLYPSRSKIILEHLIHTKPIVRTTSTTTANNNNNNNNNTGIRTHDRISNTSRSSSSQRSRPLSMMTSSMDWKAQQEEDRIEVRLPDQSLLSATSKPLINRSIL</sequence>
<dbReference type="VEuPathDB" id="AmoebaDB:NfTy_091700"/>
<proteinExistence type="predicted"/>
<organism evidence="2 3">
    <name type="scientific">Naegleria fowleri</name>
    <name type="common">Brain eating amoeba</name>
    <dbReference type="NCBI Taxonomy" id="5763"/>
    <lineage>
        <taxon>Eukaryota</taxon>
        <taxon>Discoba</taxon>
        <taxon>Heterolobosea</taxon>
        <taxon>Tetramitia</taxon>
        <taxon>Eutetramitia</taxon>
        <taxon>Vahlkampfiidae</taxon>
        <taxon>Naegleria</taxon>
    </lineage>
</organism>
<evidence type="ECO:0000313" key="3">
    <source>
        <dbReference type="Proteomes" id="UP000444721"/>
    </source>
</evidence>
<feature type="compositionally biased region" description="Basic and acidic residues" evidence="1">
    <location>
        <begin position="463"/>
        <end position="473"/>
    </location>
</feature>
<gene>
    <name evidence="2" type="ORF">FDP41_008155</name>
</gene>
<dbReference type="RefSeq" id="XP_044558164.1">
    <property type="nucleotide sequence ID" value="XM_044711978.1"/>
</dbReference>
<comment type="caution">
    <text evidence="2">The sequence shown here is derived from an EMBL/GenBank/DDBJ whole genome shotgun (WGS) entry which is preliminary data.</text>
</comment>
<feature type="compositionally biased region" description="Low complexity" evidence="1">
    <location>
        <begin position="518"/>
        <end position="532"/>
    </location>
</feature>
<protein>
    <submittedName>
        <fullName evidence="2">Uncharacterized protein</fullName>
    </submittedName>
</protein>
<feature type="region of interest" description="Disordered" evidence="1">
    <location>
        <begin position="441"/>
        <end position="485"/>
    </location>
</feature>
<feature type="compositionally biased region" description="Basic and acidic residues" evidence="1">
    <location>
        <begin position="79"/>
        <end position="93"/>
    </location>
</feature>
<feature type="region of interest" description="Disordered" evidence="1">
    <location>
        <begin position="1"/>
        <end position="26"/>
    </location>
</feature>
<accession>A0A6A5BG40</accession>
<feature type="compositionally biased region" description="Low complexity" evidence="1">
    <location>
        <begin position="541"/>
        <end position="556"/>
    </location>
</feature>
<dbReference type="VEuPathDB" id="AmoebaDB:FDP41_008155"/>
<reference evidence="2 3" key="1">
    <citation type="journal article" date="2019" name="Sci. Rep.">
        <title>Nanopore sequencing improves the draft genome of the human pathogenic amoeba Naegleria fowleri.</title>
        <authorList>
            <person name="Liechti N."/>
            <person name="Schurch N."/>
            <person name="Bruggmann R."/>
            <person name="Wittwer M."/>
        </authorList>
    </citation>
    <scope>NUCLEOTIDE SEQUENCE [LARGE SCALE GENOMIC DNA]</scope>
    <source>
        <strain evidence="2 3">ATCC 30894</strain>
    </source>
</reference>
<feature type="compositionally biased region" description="Basic residues" evidence="1">
    <location>
        <begin position="227"/>
        <end position="239"/>
    </location>
</feature>